<sequence length="113" mass="12389">MLFKTRKHPQDYLTDKTFLAGLLTGIASGLAVGLLLASRSGKGLRDQLSDSFDEQADKAQHKWAKTKSNVEDTIDTVKTNVGVAAEEVKDKAEQLADDTESGFDKLKNIAKFF</sequence>
<dbReference type="Proteomes" id="UP000664628">
    <property type="component" value="Unassembled WGS sequence"/>
</dbReference>
<dbReference type="PANTHER" id="PTHR35792">
    <property type="entry name" value="GENERAL STRESS PROTEIN"/>
    <property type="match status" value="1"/>
</dbReference>
<comment type="caution">
    <text evidence="2">The sequence shown here is derived from an EMBL/GenBank/DDBJ whole genome shotgun (WGS) entry which is preliminary data.</text>
</comment>
<dbReference type="PANTHER" id="PTHR35792:SF2">
    <property type="entry name" value="GENERAL STRESS PROTEIN"/>
    <property type="match status" value="1"/>
</dbReference>
<feature type="transmembrane region" description="Helical" evidence="1">
    <location>
        <begin position="18"/>
        <end position="37"/>
    </location>
</feature>
<accession>A0ABS3JKK1</accession>
<gene>
    <name evidence="2" type="ORF">J2I46_15170</name>
</gene>
<name>A0ABS3JKK1_9BACT</name>
<dbReference type="InterPro" id="IPR052928">
    <property type="entry name" value="Desiccation-related_membrane"/>
</dbReference>
<dbReference type="Pfam" id="PF12732">
    <property type="entry name" value="YtxH"/>
    <property type="match status" value="1"/>
</dbReference>
<dbReference type="RefSeq" id="WP_207329887.1">
    <property type="nucleotide sequence ID" value="NZ_JAFMYW010000004.1"/>
</dbReference>
<organism evidence="2 3">
    <name type="scientific">Fibrella forsythiae</name>
    <dbReference type="NCBI Taxonomy" id="2817061"/>
    <lineage>
        <taxon>Bacteria</taxon>
        <taxon>Pseudomonadati</taxon>
        <taxon>Bacteroidota</taxon>
        <taxon>Cytophagia</taxon>
        <taxon>Cytophagales</taxon>
        <taxon>Spirosomataceae</taxon>
        <taxon>Fibrella</taxon>
    </lineage>
</organism>
<evidence type="ECO:0000313" key="3">
    <source>
        <dbReference type="Proteomes" id="UP000664628"/>
    </source>
</evidence>
<proteinExistence type="predicted"/>
<evidence type="ECO:0000256" key="1">
    <source>
        <dbReference type="SAM" id="Phobius"/>
    </source>
</evidence>
<dbReference type="EMBL" id="JAFMYW010000004">
    <property type="protein sequence ID" value="MBO0949936.1"/>
    <property type="molecule type" value="Genomic_DNA"/>
</dbReference>
<reference evidence="2 3" key="1">
    <citation type="submission" date="2021-03" db="EMBL/GenBank/DDBJ databases">
        <title>Fibrella sp. HMF5405 genome sequencing and assembly.</title>
        <authorList>
            <person name="Kang H."/>
            <person name="Kim H."/>
            <person name="Bae S."/>
            <person name="Joh K."/>
        </authorList>
    </citation>
    <scope>NUCLEOTIDE SEQUENCE [LARGE SCALE GENOMIC DNA]</scope>
    <source>
        <strain evidence="2 3">HMF5405</strain>
    </source>
</reference>
<protein>
    <submittedName>
        <fullName evidence="2">YtxH domain-containing protein</fullName>
    </submittedName>
</protein>
<keyword evidence="1" id="KW-0812">Transmembrane</keyword>
<keyword evidence="1" id="KW-1133">Transmembrane helix</keyword>
<dbReference type="Gene3D" id="1.20.120.20">
    <property type="entry name" value="Apolipoprotein"/>
    <property type="match status" value="1"/>
</dbReference>
<dbReference type="InterPro" id="IPR024623">
    <property type="entry name" value="YtxH"/>
</dbReference>
<keyword evidence="1" id="KW-0472">Membrane</keyword>
<keyword evidence="3" id="KW-1185">Reference proteome</keyword>
<evidence type="ECO:0000313" key="2">
    <source>
        <dbReference type="EMBL" id="MBO0949936.1"/>
    </source>
</evidence>